<dbReference type="PANTHER" id="PTHR42944:SF1">
    <property type="entry name" value="ADENINE DNA GLYCOSYLASE"/>
    <property type="match status" value="1"/>
</dbReference>
<dbReference type="AlphaFoldDB" id="A0A0C2XYR1"/>
<evidence type="ECO:0000313" key="16">
    <source>
        <dbReference type="EMBL" id="KIM33992.1"/>
    </source>
</evidence>
<dbReference type="GO" id="GO:0051539">
    <property type="term" value="F:4 iron, 4 sulfur cluster binding"/>
    <property type="evidence" value="ECO:0007669"/>
    <property type="project" value="UniProtKB-UniRule"/>
</dbReference>
<dbReference type="STRING" id="933852.A0A0C2XYR1"/>
<comment type="catalytic activity">
    <reaction evidence="1 13">
        <text>Hydrolyzes free adenine bases from 7,8-dihydro-8-oxoguanine:adenine mismatched double-stranded DNA, leaving an apurinic site.</text>
        <dbReference type="EC" id="3.2.2.31"/>
    </reaction>
</comment>
<dbReference type="GO" id="GO:0035485">
    <property type="term" value="F:adenine/guanine mispair binding"/>
    <property type="evidence" value="ECO:0007669"/>
    <property type="project" value="TreeGrafter"/>
</dbReference>
<evidence type="ECO:0000256" key="6">
    <source>
        <dbReference type="ARBA" id="ARBA00022723"/>
    </source>
</evidence>
<dbReference type="InterPro" id="IPR015797">
    <property type="entry name" value="NUDIX_hydrolase-like_dom_sf"/>
</dbReference>
<dbReference type="Gene3D" id="1.10.340.30">
    <property type="entry name" value="Hypothetical protein, domain 2"/>
    <property type="match status" value="1"/>
</dbReference>
<feature type="region of interest" description="Disordered" evidence="14">
    <location>
        <begin position="463"/>
        <end position="500"/>
    </location>
</feature>
<dbReference type="OrthoDB" id="10248838at2759"/>
<evidence type="ECO:0000256" key="8">
    <source>
        <dbReference type="ARBA" id="ARBA00022801"/>
    </source>
</evidence>
<evidence type="ECO:0000256" key="7">
    <source>
        <dbReference type="ARBA" id="ARBA00022763"/>
    </source>
</evidence>
<keyword evidence="9 13" id="KW-0408">Iron</keyword>
<protein>
    <recommendedName>
        <fullName evidence="4 13">Adenine DNA glycosylase</fullName>
        <ecNumber evidence="3 13">3.2.2.31</ecNumber>
    </recommendedName>
</protein>
<proteinExistence type="inferred from homology"/>
<dbReference type="GO" id="GO:0046872">
    <property type="term" value="F:metal ion binding"/>
    <property type="evidence" value="ECO:0007669"/>
    <property type="project" value="UniProtKB-UniRule"/>
</dbReference>
<feature type="domain" description="HhH-GPD" evidence="15">
    <location>
        <begin position="124"/>
        <end position="277"/>
    </location>
</feature>
<keyword evidence="8" id="KW-0378">Hydrolase</keyword>
<dbReference type="Pfam" id="PF14815">
    <property type="entry name" value="NUDIX_4"/>
    <property type="match status" value="1"/>
</dbReference>
<dbReference type="InterPro" id="IPR003651">
    <property type="entry name" value="Endonuclease3_FeS-loop_motif"/>
</dbReference>
<dbReference type="EMBL" id="KN824277">
    <property type="protein sequence ID" value="KIM33992.1"/>
    <property type="molecule type" value="Genomic_DNA"/>
</dbReference>
<dbReference type="PANTHER" id="PTHR42944">
    <property type="entry name" value="ADENINE DNA GLYCOSYLASE"/>
    <property type="match status" value="1"/>
</dbReference>
<evidence type="ECO:0000256" key="12">
    <source>
        <dbReference type="ARBA" id="ARBA00023295"/>
    </source>
</evidence>
<dbReference type="CDD" id="cd00056">
    <property type="entry name" value="ENDO3c"/>
    <property type="match status" value="1"/>
</dbReference>
<comment type="function">
    <text evidence="13">Adenine glycosylase active on G-A mispairs.</text>
</comment>
<dbReference type="GO" id="GO:0034039">
    <property type="term" value="F:8-oxo-7,8-dihydroguanine DNA N-glycosylase activity"/>
    <property type="evidence" value="ECO:0007669"/>
    <property type="project" value="TreeGrafter"/>
</dbReference>
<dbReference type="Gene3D" id="1.10.1670.10">
    <property type="entry name" value="Helix-hairpin-Helix base-excision DNA repair enzymes (C-terminal)"/>
    <property type="match status" value="1"/>
</dbReference>
<evidence type="ECO:0000256" key="10">
    <source>
        <dbReference type="ARBA" id="ARBA00023014"/>
    </source>
</evidence>
<dbReference type="Pfam" id="PF00730">
    <property type="entry name" value="HhH-GPD"/>
    <property type="match status" value="1"/>
</dbReference>
<dbReference type="InterPro" id="IPR029119">
    <property type="entry name" value="MutY_C"/>
</dbReference>
<keyword evidence="12 13" id="KW-0326">Glycosidase</keyword>
<dbReference type="InterPro" id="IPR044298">
    <property type="entry name" value="MIG/MutY"/>
</dbReference>
<evidence type="ECO:0000256" key="11">
    <source>
        <dbReference type="ARBA" id="ARBA00023204"/>
    </source>
</evidence>
<evidence type="ECO:0000256" key="2">
    <source>
        <dbReference type="ARBA" id="ARBA00008343"/>
    </source>
</evidence>
<evidence type="ECO:0000256" key="9">
    <source>
        <dbReference type="ARBA" id="ARBA00023004"/>
    </source>
</evidence>
<name>A0A0C2XYR1_SERVB</name>
<evidence type="ECO:0000256" key="3">
    <source>
        <dbReference type="ARBA" id="ARBA00012045"/>
    </source>
</evidence>
<dbReference type="PROSITE" id="PS01155">
    <property type="entry name" value="ENDONUCLEASE_III_2"/>
    <property type="match status" value="1"/>
</dbReference>
<dbReference type="Gene3D" id="3.90.79.10">
    <property type="entry name" value="Nucleoside Triphosphate Pyrophosphohydrolase"/>
    <property type="match status" value="1"/>
</dbReference>
<sequence>MTSKNKRKAIVISSGEEDEAYSPEILNAPHRRDSSAVAAKSTGARQSHNSHSRDTHHVGKAAAQSIQEQLSAWFDTVHDVRGMPWRRRWDPTLSPEAKAQRAYEARHYRPLGKPLLMVWVSEIMLQQTRVDTVIPYYRKWMQEFPTVVALSNSNIEAVNALWKGLGYYSRAARLFEGAKIVVQQFDGKLPDDIAVLQADIPGIGRYSAGAICSIAYGKCVPVLDGNVNRLLSRILALHAPPKSKATTDLLWSGAEAIVKGAKVPGAINQALIELGSTVCTPLDPKCGGCPVRTNCGAYQMKTVLYSFKGTAPSVDIEDQCDLCEPLPGSPISVTMFPMKVEKKVVPKETDLICIISWKRKGDEVPYYLLRKRPKTGLLAGLWDFPALPNLSPSAKKNQEKIARELVHKAFPQIRDRTDNKLVIKSYDGAIGSVLHVFSHVKKTFQVVLIRLESPVDVDLPPDAVPGDWMDDKQANDDEDEPEIIVKKAPKKRKITSIQDDDQDADRLKWVLEPNVSQEK</sequence>
<dbReference type="InterPro" id="IPR011257">
    <property type="entry name" value="DNA_glycosylase"/>
</dbReference>
<evidence type="ECO:0000256" key="1">
    <source>
        <dbReference type="ARBA" id="ARBA00000843"/>
    </source>
</evidence>
<evidence type="ECO:0000256" key="5">
    <source>
        <dbReference type="ARBA" id="ARBA00022485"/>
    </source>
</evidence>
<dbReference type="GO" id="GO:0006285">
    <property type="term" value="P:base-excision repair, AP site formation"/>
    <property type="evidence" value="ECO:0007669"/>
    <property type="project" value="UniProtKB-ARBA"/>
</dbReference>
<comment type="cofactor">
    <cofactor evidence="13">
        <name>[4Fe-4S] cluster</name>
        <dbReference type="ChEBI" id="CHEBI:49883"/>
    </cofactor>
    <text evidence="13">Binds 1 [4Fe-4S] cluster.</text>
</comment>
<keyword evidence="17" id="KW-1185">Reference proteome</keyword>
<dbReference type="GO" id="GO:0000701">
    <property type="term" value="F:purine-specific mismatch base pair DNA N-glycosylase activity"/>
    <property type="evidence" value="ECO:0007669"/>
    <property type="project" value="UniProtKB-EC"/>
</dbReference>
<evidence type="ECO:0000313" key="17">
    <source>
        <dbReference type="Proteomes" id="UP000054097"/>
    </source>
</evidence>
<dbReference type="EC" id="3.2.2.31" evidence="3 13"/>
<dbReference type="CDD" id="cd03431">
    <property type="entry name" value="NUDIX_DNA_Glycosylase_C-MutY"/>
    <property type="match status" value="1"/>
</dbReference>
<evidence type="ECO:0000259" key="15">
    <source>
        <dbReference type="SMART" id="SM00478"/>
    </source>
</evidence>
<dbReference type="SUPFAM" id="SSF48150">
    <property type="entry name" value="DNA-glycosylase"/>
    <property type="match status" value="1"/>
</dbReference>
<dbReference type="GO" id="GO:0005634">
    <property type="term" value="C:nucleus"/>
    <property type="evidence" value="ECO:0007669"/>
    <property type="project" value="TreeGrafter"/>
</dbReference>
<gene>
    <name evidence="16" type="ORF">M408DRAFT_302956</name>
</gene>
<accession>A0A0C2XYR1</accession>
<comment type="similarity">
    <text evidence="2 13">Belongs to the Nth/MutY family.</text>
</comment>
<evidence type="ECO:0000256" key="14">
    <source>
        <dbReference type="SAM" id="MobiDB-lite"/>
    </source>
</evidence>
<keyword evidence="7 13" id="KW-0227">DNA damage</keyword>
<feature type="region of interest" description="Disordered" evidence="14">
    <location>
        <begin position="1"/>
        <end position="61"/>
    </location>
</feature>
<organism evidence="16 17">
    <name type="scientific">Serendipita vermifera MAFF 305830</name>
    <dbReference type="NCBI Taxonomy" id="933852"/>
    <lineage>
        <taxon>Eukaryota</taxon>
        <taxon>Fungi</taxon>
        <taxon>Dikarya</taxon>
        <taxon>Basidiomycota</taxon>
        <taxon>Agaricomycotina</taxon>
        <taxon>Agaricomycetes</taxon>
        <taxon>Sebacinales</taxon>
        <taxon>Serendipitaceae</taxon>
        <taxon>Serendipita</taxon>
    </lineage>
</organism>
<dbReference type="GO" id="GO:0006298">
    <property type="term" value="P:mismatch repair"/>
    <property type="evidence" value="ECO:0007669"/>
    <property type="project" value="TreeGrafter"/>
</dbReference>
<dbReference type="HOGENOM" id="CLU_012862_0_0_1"/>
<reference evidence="16 17" key="1">
    <citation type="submission" date="2014-04" db="EMBL/GenBank/DDBJ databases">
        <authorList>
            <consortium name="DOE Joint Genome Institute"/>
            <person name="Kuo A."/>
            <person name="Zuccaro A."/>
            <person name="Kohler A."/>
            <person name="Nagy L.G."/>
            <person name="Floudas D."/>
            <person name="Copeland A."/>
            <person name="Barry K.W."/>
            <person name="Cichocki N."/>
            <person name="Veneault-Fourrey C."/>
            <person name="LaButti K."/>
            <person name="Lindquist E.A."/>
            <person name="Lipzen A."/>
            <person name="Lundell T."/>
            <person name="Morin E."/>
            <person name="Murat C."/>
            <person name="Sun H."/>
            <person name="Tunlid A."/>
            <person name="Henrissat B."/>
            <person name="Grigoriev I.V."/>
            <person name="Hibbett D.S."/>
            <person name="Martin F."/>
            <person name="Nordberg H.P."/>
            <person name="Cantor M.N."/>
            <person name="Hua S.X."/>
        </authorList>
    </citation>
    <scope>NUCLEOTIDE SEQUENCE [LARGE SCALE GENOMIC DNA]</scope>
    <source>
        <strain evidence="16 17">MAFF 305830</strain>
    </source>
</reference>
<keyword evidence="11" id="KW-0234">DNA repair</keyword>
<keyword evidence="10" id="KW-0411">Iron-sulfur</keyword>
<keyword evidence="6" id="KW-0479">Metal-binding</keyword>
<dbReference type="SMART" id="SM00478">
    <property type="entry name" value="ENDO3c"/>
    <property type="match status" value="1"/>
</dbReference>
<dbReference type="InterPro" id="IPR023170">
    <property type="entry name" value="HhH_base_excis_C"/>
</dbReference>
<dbReference type="SMART" id="SM00525">
    <property type="entry name" value="FES"/>
    <property type="match status" value="1"/>
</dbReference>
<evidence type="ECO:0000256" key="13">
    <source>
        <dbReference type="RuleBase" id="RU365096"/>
    </source>
</evidence>
<keyword evidence="5" id="KW-0004">4Fe-4S</keyword>
<dbReference type="InterPro" id="IPR004036">
    <property type="entry name" value="Endonuclease-III-like_CS2"/>
</dbReference>
<evidence type="ECO:0000256" key="4">
    <source>
        <dbReference type="ARBA" id="ARBA00022023"/>
    </source>
</evidence>
<dbReference type="SUPFAM" id="SSF55811">
    <property type="entry name" value="Nudix"/>
    <property type="match status" value="1"/>
</dbReference>
<dbReference type="FunFam" id="1.10.340.30:FF:000002">
    <property type="entry name" value="Adenine DNA glycosylase"/>
    <property type="match status" value="1"/>
</dbReference>
<dbReference type="GO" id="GO:0032357">
    <property type="term" value="F:oxidized purine DNA binding"/>
    <property type="evidence" value="ECO:0007669"/>
    <property type="project" value="TreeGrafter"/>
</dbReference>
<dbReference type="InterPro" id="IPR003265">
    <property type="entry name" value="HhH-GPD_domain"/>
</dbReference>
<dbReference type="Proteomes" id="UP000054097">
    <property type="component" value="Unassembled WGS sequence"/>
</dbReference>
<reference evidence="17" key="2">
    <citation type="submission" date="2015-01" db="EMBL/GenBank/DDBJ databases">
        <title>Evolutionary Origins and Diversification of the Mycorrhizal Mutualists.</title>
        <authorList>
            <consortium name="DOE Joint Genome Institute"/>
            <consortium name="Mycorrhizal Genomics Consortium"/>
            <person name="Kohler A."/>
            <person name="Kuo A."/>
            <person name="Nagy L.G."/>
            <person name="Floudas D."/>
            <person name="Copeland A."/>
            <person name="Barry K.W."/>
            <person name="Cichocki N."/>
            <person name="Veneault-Fourrey C."/>
            <person name="LaButti K."/>
            <person name="Lindquist E.A."/>
            <person name="Lipzen A."/>
            <person name="Lundell T."/>
            <person name="Morin E."/>
            <person name="Murat C."/>
            <person name="Riley R."/>
            <person name="Ohm R."/>
            <person name="Sun H."/>
            <person name="Tunlid A."/>
            <person name="Henrissat B."/>
            <person name="Grigoriev I.V."/>
            <person name="Hibbett D.S."/>
            <person name="Martin F."/>
        </authorList>
    </citation>
    <scope>NUCLEOTIDE SEQUENCE [LARGE SCALE GENOMIC DNA]</scope>
    <source>
        <strain evidence="17">MAFF 305830</strain>
    </source>
</reference>